<evidence type="ECO:0000256" key="13">
    <source>
        <dbReference type="SAM" id="Phobius"/>
    </source>
</evidence>
<keyword evidence="5 12" id="KW-0812">Transmembrane</keyword>
<evidence type="ECO:0000256" key="1">
    <source>
        <dbReference type="ARBA" id="ARBA00004141"/>
    </source>
</evidence>
<keyword evidence="10 12" id="KW-0739">Sodium transport</keyword>
<dbReference type="KEGG" id="pxu:106126178"/>
<comment type="similarity">
    <text evidence="2 12">Belongs to the amiloride-sensitive sodium channel (TC 1.A.6) family.</text>
</comment>
<name>A0AAJ6ZTU5_PAPXU</name>
<keyword evidence="8 12" id="KW-0406">Ion transport</keyword>
<evidence type="ECO:0000256" key="12">
    <source>
        <dbReference type="RuleBase" id="RU000679"/>
    </source>
</evidence>
<dbReference type="RefSeq" id="XP_013179124.1">
    <property type="nucleotide sequence ID" value="XM_013323670.1"/>
</dbReference>
<dbReference type="GeneID" id="106126178"/>
<evidence type="ECO:0000256" key="9">
    <source>
        <dbReference type="ARBA" id="ARBA00023136"/>
    </source>
</evidence>
<comment type="subcellular location">
    <subcellularLocation>
        <location evidence="1">Membrane</location>
        <topology evidence="1">Multi-pass membrane protein</topology>
    </subcellularLocation>
</comment>
<sequence>MDNNNISIESLFYELSPTSSCAKLIERCMWKSKIYRCEQLFQQIKTGFNICCTFNYFAIKTAEGKRNADLIYMPTPRRVASCGYETALTVLIRTEIDDYYSTNLATTGTLVFIDNAYNVPDFDSTLRLVNPMTEVLLALSPERTYTTPGLKSFTIEERQCYYNDEVKVGDFEQYSFHNCRAYEYIKIIKSICQCIPYYFPIQNKEFVRPCNFKDMQCLESVVVPLQDVTVRDKILKDFTKCLPECEHFDYPLEVAFGQLAMNLPLNRLPLLHHVNLENRSLLNVFFNDLVSTRYRRDVYLNWQNILASFGGLLSLMLGFTLISGFDFILFFTFRMFYNTSNRVEPDKDSYRYKQAKSNLLYVTEAKKQIMANRNNKEIYNWLEDVHKAEKY</sequence>
<dbReference type="Pfam" id="PF00858">
    <property type="entry name" value="ASC"/>
    <property type="match status" value="1"/>
</dbReference>
<dbReference type="Gene3D" id="2.60.470.10">
    <property type="entry name" value="Acid-sensing ion channels like domains"/>
    <property type="match status" value="1"/>
</dbReference>
<evidence type="ECO:0000256" key="10">
    <source>
        <dbReference type="ARBA" id="ARBA00023201"/>
    </source>
</evidence>
<proteinExistence type="inferred from homology"/>
<keyword evidence="11 12" id="KW-0407">Ion channel</keyword>
<dbReference type="PANTHER" id="PTHR11690">
    <property type="entry name" value="AMILORIDE-SENSITIVE SODIUM CHANNEL-RELATED"/>
    <property type="match status" value="1"/>
</dbReference>
<evidence type="ECO:0000256" key="6">
    <source>
        <dbReference type="ARBA" id="ARBA00022989"/>
    </source>
</evidence>
<dbReference type="PANTHER" id="PTHR11690:SF237">
    <property type="entry name" value="PICKPOCKET 16-RELATED"/>
    <property type="match status" value="1"/>
</dbReference>
<evidence type="ECO:0000256" key="8">
    <source>
        <dbReference type="ARBA" id="ARBA00023065"/>
    </source>
</evidence>
<evidence type="ECO:0000256" key="4">
    <source>
        <dbReference type="ARBA" id="ARBA00022461"/>
    </source>
</evidence>
<dbReference type="AlphaFoldDB" id="A0AAJ6ZTU5"/>
<organism evidence="14">
    <name type="scientific">Papilio xuthus</name>
    <name type="common">Asian swallowtail butterfly</name>
    <dbReference type="NCBI Taxonomy" id="66420"/>
    <lineage>
        <taxon>Eukaryota</taxon>
        <taxon>Metazoa</taxon>
        <taxon>Ecdysozoa</taxon>
        <taxon>Arthropoda</taxon>
        <taxon>Hexapoda</taxon>
        <taxon>Insecta</taxon>
        <taxon>Pterygota</taxon>
        <taxon>Neoptera</taxon>
        <taxon>Endopterygota</taxon>
        <taxon>Lepidoptera</taxon>
        <taxon>Glossata</taxon>
        <taxon>Ditrysia</taxon>
        <taxon>Papilionoidea</taxon>
        <taxon>Papilionidae</taxon>
        <taxon>Papilioninae</taxon>
        <taxon>Papilio</taxon>
    </lineage>
</organism>
<accession>A0AAJ6ZTU5</accession>
<dbReference type="GO" id="GO:0015280">
    <property type="term" value="F:ligand-gated sodium channel activity"/>
    <property type="evidence" value="ECO:0007669"/>
    <property type="project" value="TreeGrafter"/>
</dbReference>
<dbReference type="Proteomes" id="UP000694872">
    <property type="component" value="Unplaced"/>
</dbReference>
<keyword evidence="7" id="KW-0915">Sodium</keyword>
<evidence type="ECO:0000256" key="3">
    <source>
        <dbReference type="ARBA" id="ARBA00022448"/>
    </source>
</evidence>
<evidence type="ECO:0000256" key="11">
    <source>
        <dbReference type="ARBA" id="ARBA00023303"/>
    </source>
</evidence>
<keyword evidence="3 12" id="KW-0813">Transport</keyword>
<gene>
    <name evidence="14" type="primary">LOC106126178</name>
</gene>
<keyword evidence="6 13" id="KW-1133">Transmembrane helix</keyword>
<evidence type="ECO:0000256" key="2">
    <source>
        <dbReference type="ARBA" id="ARBA00007193"/>
    </source>
</evidence>
<dbReference type="InterPro" id="IPR001873">
    <property type="entry name" value="ENaC"/>
</dbReference>
<feature type="transmembrane region" description="Helical" evidence="13">
    <location>
        <begin position="305"/>
        <end position="333"/>
    </location>
</feature>
<keyword evidence="9 13" id="KW-0472">Membrane</keyword>
<protein>
    <submittedName>
        <fullName evidence="14">Sodium channel protein Nach-like</fullName>
    </submittedName>
</protein>
<evidence type="ECO:0000256" key="7">
    <source>
        <dbReference type="ARBA" id="ARBA00023053"/>
    </source>
</evidence>
<evidence type="ECO:0000256" key="5">
    <source>
        <dbReference type="ARBA" id="ARBA00022692"/>
    </source>
</evidence>
<reference evidence="14" key="1">
    <citation type="submission" date="2025-08" db="UniProtKB">
        <authorList>
            <consortium name="RefSeq"/>
        </authorList>
    </citation>
    <scope>IDENTIFICATION</scope>
</reference>
<dbReference type="GO" id="GO:0005886">
    <property type="term" value="C:plasma membrane"/>
    <property type="evidence" value="ECO:0007669"/>
    <property type="project" value="TreeGrafter"/>
</dbReference>
<keyword evidence="4 12" id="KW-0894">Sodium channel</keyword>
<evidence type="ECO:0000313" key="14">
    <source>
        <dbReference type="RefSeq" id="XP_013179124.1"/>
    </source>
</evidence>